<name>A0A1D3CT10_9EIME</name>
<proteinExistence type="predicted"/>
<evidence type="ECO:0000313" key="2">
    <source>
        <dbReference type="Proteomes" id="UP000095192"/>
    </source>
</evidence>
<reference evidence="1 2" key="1">
    <citation type="journal article" date="2016" name="BMC Genomics">
        <title>Comparative genomics reveals Cyclospora cayetanensis possesses coccidia-like metabolism and invasion components but unique surface antigens.</title>
        <authorList>
            <person name="Liu S."/>
            <person name="Wang L."/>
            <person name="Zheng H."/>
            <person name="Xu Z."/>
            <person name="Roellig D.M."/>
            <person name="Li N."/>
            <person name="Frace M.A."/>
            <person name="Tang K."/>
            <person name="Arrowood M.J."/>
            <person name="Moss D.M."/>
            <person name="Zhang L."/>
            <person name="Feng Y."/>
            <person name="Xiao L."/>
        </authorList>
    </citation>
    <scope>NUCLEOTIDE SEQUENCE [LARGE SCALE GENOMIC DNA]</scope>
    <source>
        <strain evidence="1 2">CHN_HEN01</strain>
    </source>
</reference>
<organism evidence="1 2">
    <name type="scientific">Cyclospora cayetanensis</name>
    <dbReference type="NCBI Taxonomy" id="88456"/>
    <lineage>
        <taxon>Eukaryota</taxon>
        <taxon>Sar</taxon>
        <taxon>Alveolata</taxon>
        <taxon>Apicomplexa</taxon>
        <taxon>Conoidasida</taxon>
        <taxon>Coccidia</taxon>
        <taxon>Eucoccidiorida</taxon>
        <taxon>Eimeriorina</taxon>
        <taxon>Eimeriidae</taxon>
        <taxon>Cyclospora</taxon>
    </lineage>
</organism>
<protein>
    <submittedName>
        <fullName evidence="1">Uncharacterized protein</fullName>
    </submittedName>
</protein>
<dbReference type="Proteomes" id="UP000095192">
    <property type="component" value="Unassembled WGS sequence"/>
</dbReference>
<gene>
    <name evidence="1" type="ORF">cyc_07608</name>
</gene>
<sequence length="123" mass="12772">MRRSLSSLSLYTGEFSLSSAIPGVSFGSVVAESEVSSEVPDADTLAATEAFPLCLGFALLQQHGQLEELCEGAESAAECQVSSLDLAAGEGDSGRGLVPSCKNAGRTSSLMRLVWKAHAATYE</sequence>
<dbReference type="AlphaFoldDB" id="A0A1D3CT10"/>
<dbReference type="InParanoid" id="A0A1D3CT10"/>
<evidence type="ECO:0000313" key="1">
    <source>
        <dbReference type="EMBL" id="OEH74337.1"/>
    </source>
</evidence>
<accession>A0A1D3CT10</accession>
<dbReference type="VEuPathDB" id="ToxoDB:cyc_07608"/>
<keyword evidence="2" id="KW-1185">Reference proteome</keyword>
<dbReference type="EMBL" id="JROU02002062">
    <property type="protein sequence ID" value="OEH74337.1"/>
    <property type="molecule type" value="Genomic_DNA"/>
</dbReference>
<comment type="caution">
    <text evidence="1">The sequence shown here is derived from an EMBL/GenBank/DDBJ whole genome shotgun (WGS) entry which is preliminary data.</text>
</comment>